<dbReference type="SUPFAM" id="SSF51905">
    <property type="entry name" value="FAD/NAD(P)-binding domain"/>
    <property type="match status" value="1"/>
</dbReference>
<dbReference type="InterPro" id="IPR036188">
    <property type="entry name" value="FAD/NAD-bd_sf"/>
</dbReference>
<proteinExistence type="predicted"/>
<evidence type="ECO:0000313" key="3">
    <source>
        <dbReference type="Proteomes" id="UP000193570"/>
    </source>
</evidence>
<dbReference type="PANTHER" id="PTHR16128:SF5">
    <property type="entry name" value="FAD_NAD(P)-BINDING OXIDOREDUCTASE FAMILY PROTEIN"/>
    <property type="match status" value="1"/>
</dbReference>
<gene>
    <name evidence="2" type="primary">crtN</name>
    <name evidence="2" type="ORF">ROJ8625_00092</name>
</gene>
<dbReference type="Pfam" id="PF01593">
    <property type="entry name" value="Amino_oxidase"/>
    <property type="match status" value="1"/>
</dbReference>
<dbReference type="EC" id="1.3.8.2" evidence="2"/>
<dbReference type="Gene3D" id="3.50.50.60">
    <property type="entry name" value="FAD/NAD(P)-binding domain"/>
    <property type="match status" value="1"/>
</dbReference>
<dbReference type="Pfam" id="PF13450">
    <property type="entry name" value="NAD_binding_8"/>
    <property type="match status" value="1"/>
</dbReference>
<dbReference type="AlphaFoldDB" id="A0A1X6Y3E5"/>
<name>A0A1X6Y3E5_9RHOB</name>
<evidence type="ECO:0000259" key="1">
    <source>
        <dbReference type="Pfam" id="PF01593"/>
    </source>
</evidence>
<dbReference type="PANTHER" id="PTHR16128">
    <property type="entry name" value="FAD/NAD(P)-BINDING OXIDOREDUCTASE FAMILY PROTEIN"/>
    <property type="match status" value="1"/>
</dbReference>
<evidence type="ECO:0000313" key="2">
    <source>
        <dbReference type="EMBL" id="SLN09760.1"/>
    </source>
</evidence>
<sequence>MREPPRIAVVGAGPAGLTCAKALAESGFSITVFEKSRGLGGRLATRRREGVQFDHGAPAVAVSSPQGRAWVAAAEAAEHAVAWPGRSLADGPEWVGLPGMSGLCRPLADGLDIAFQSEVTSLRDEGSQWIVGTDAGALPFDRVVLAIPAPQAQRLLADVDDTLCRALDRVVYAPCYTLLVAFAAPPGWGDAITAPNAPFAHVMRDSSKPGRAGGAECWVAHAGAEWSRANLEMPRPDAAEALLGALDAAHGPLPPVEVIMGHRWRFSQVEVAFGQPCVASGDGRLVLGGDWTLGPLADHAVQSGAALADAVLRGS</sequence>
<protein>
    <submittedName>
        <fullName evidence="2">Dehydrosqualene desaturase</fullName>
        <ecNumber evidence="2">1.3.8.2</ecNumber>
    </submittedName>
</protein>
<dbReference type="Gene3D" id="3.90.660.10">
    <property type="match status" value="1"/>
</dbReference>
<keyword evidence="3" id="KW-1185">Reference proteome</keyword>
<reference evidence="2 3" key="1">
    <citation type="submission" date="2017-03" db="EMBL/GenBank/DDBJ databases">
        <authorList>
            <person name="Afonso C.L."/>
            <person name="Miller P.J."/>
            <person name="Scott M.A."/>
            <person name="Spackman E."/>
            <person name="Goraichik I."/>
            <person name="Dimitrov K.M."/>
            <person name="Suarez D.L."/>
            <person name="Swayne D.E."/>
        </authorList>
    </citation>
    <scope>NUCLEOTIDE SEQUENCE [LARGE SCALE GENOMIC DNA]</scope>
    <source>
        <strain evidence="2 3">CECT 8625</strain>
    </source>
</reference>
<dbReference type="PRINTS" id="PR00419">
    <property type="entry name" value="ADXRDTASE"/>
</dbReference>
<dbReference type="Proteomes" id="UP000193570">
    <property type="component" value="Unassembled WGS sequence"/>
</dbReference>
<feature type="domain" description="Amine oxidase" evidence="1">
    <location>
        <begin position="88"/>
        <end position="312"/>
    </location>
</feature>
<dbReference type="OrthoDB" id="5792777at2"/>
<dbReference type="RefSeq" id="WP_085789886.1">
    <property type="nucleotide sequence ID" value="NZ_FWFK01000001.1"/>
</dbReference>
<dbReference type="GO" id="GO:0102223">
    <property type="term" value="F:4,4'-diapophytoene desaturase (4,4'-diaponeurosporene-forming)"/>
    <property type="evidence" value="ECO:0007669"/>
    <property type="project" value="UniProtKB-EC"/>
</dbReference>
<dbReference type="EMBL" id="FWFK01000001">
    <property type="protein sequence ID" value="SLN09760.1"/>
    <property type="molecule type" value="Genomic_DNA"/>
</dbReference>
<dbReference type="InterPro" id="IPR002937">
    <property type="entry name" value="Amino_oxidase"/>
</dbReference>
<accession>A0A1X6Y3E5</accession>
<organism evidence="2 3">
    <name type="scientific">Roseivivax jejudonensis</name>
    <dbReference type="NCBI Taxonomy" id="1529041"/>
    <lineage>
        <taxon>Bacteria</taxon>
        <taxon>Pseudomonadati</taxon>
        <taxon>Pseudomonadota</taxon>
        <taxon>Alphaproteobacteria</taxon>
        <taxon>Rhodobacterales</taxon>
        <taxon>Roseobacteraceae</taxon>
        <taxon>Roseivivax</taxon>
    </lineage>
</organism>
<keyword evidence="2" id="KW-0560">Oxidoreductase</keyword>